<dbReference type="InterPro" id="IPR006665">
    <property type="entry name" value="OmpA-like"/>
</dbReference>
<keyword evidence="5" id="KW-0732">Signal</keyword>
<proteinExistence type="predicted"/>
<dbReference type="PANTHER" id="PTHR30329:SF21">
    <property type="entry name" value="LIPOPROTEIN YIAD-RELATED"/>
    <property type="match status" value="1"/>
</dbReference>
<dbReference type="InterPro" id="IPR006664">
    <property type="entry name" value="OMP_bac"/>
</dbReference>
<evidence type="ECO:0000256" key="3">
    <source>
        <dbReference type="ARBA" id="ARBA00023237"/>
    </source>
</evidence>
<reference evidence="7 8" key="1">
    <citation type="submission" date="2019-11" db="EMBL/GenBank/DDBJ databases">
        <title>Pedobacter sp. HMF7647 Genome sequencing and assembly.</title>
        <authorList>
            <person name="Kang H."/>
            <person name="Kim H."/>
            <person name="Joh K."/>
        </authorList>
    </citation>
    <scope>NUCLEOTIDE SEQUENCE [LARGE SCALE GENOMIC DNA]</scope>
    <source>
        <strain evidence="7 8">HMF7647</strain>
    </source>
</reference>
<accession>A0A7K1YB08</accession>
<feature type="domain" description="OmpA-like" evidence="6">
    <location>
        <begin position="340"/>
        <end position="458"/>
    </location>
</feature>
<keyword evidence="8" id="KW-1185">Reference proteome</keyword>
<dbReference type="Pfam" id="PF00691">
    <property type="entry name" value="OmpA"/>
    <property type="match status" value="1"/>
</dbReference>
<gene>
    <name evidence="7" type="ORF">GS399_11615</name>
</gene>
<dbReference type="RefSeq" id="WP_160844804.1">
    <property type="nucleotide sequence ID" value="NZ_WVHT01000005.1"/>
</dbReference>
<dbReference type="Gene3D" id="3.30.1330.60">
    <property type="entry name" value="OmpA-like domain"/>
    <property type="match status" value="1"/>
</dbReference>
<keyword evidence="2 4" id="KW-0472">Membrane</keyword>
<dbReference type="PRINTS" id="PR01021">
    <property type="entry name" value="OMPADOMAIN"/>
</dbReference>
<dbReference type="InterPro" id="IPR036737">
    <property type="entry name" value="OmpA-like_sf"/>
</dbReference>
<evidence type="ECO:0000256" key="4">
    <source>
        <dbReference type="PROSITE-ProRule" id="PRU00473"/>
    </source>
</evidence>
<evidence type="ECO:0000256" key="5">
    <source>
        <dbReference type="SAM" id="SignalP"/>
    </source>
</evidence>
<evidence type="ECO:0000259" key="6">
    <source>
        <dbReference type="PROSITE" id="PS51123"/>
    </source>
</evidence>
<dbReference type="AlphaFoldDB" id="A0A7K1YB08"/>
<evidence type="ECO:0000313" key="8">
    <source>
        <dbReference type="Proteomes" id="UP000466586"/>
    </source>
</evidence>
<dbReference type="InterPro" id="IPR050330">
    <property type="entry name" value="Bact_OuterMem_StrucFunc"/>
</dbReference>
<dbReference type="NCBIfam" id="NF038133">
    <property type="entry name" value="choice_anch_L"/>
    <property type="match status" value="2"/>
</dbReference>
<evidence type="ECO:0000313" key="7">
    <source>
        <dbReference type="EMBL" id="MXV51620.1"/>
    </source>
</evidence>
<dbReference type="InterPro" id="IPR049804">
    <property type="entry name" value="Choice_anch_L"/>
</dbReference>
<dbReference type="PROSITE" id="PS51123">
    <property type="entry name" value="OMPA_2"/>
    <property type="match status" value="1"/>
</dbReference>
<evidence type="ECO:0000256" key="1">
    <source>
        <dbReference type="ARBA" id="ARBA00004442"/>
    </source>
</evidence>
<dbReference type="CDD" id="cd07185">
    <property type="entry name" value="OmpA_C-like"/>
    <property type="match status" value="1"/>
</dbReference>
<protein>
    <submittedName>
        <fullName evidence="7">OmpA family protein</fullName>
    </submittedName>
</protein>
<dbReference type="SUPFAM" id="SSF103088">
    <property type="entry name" value="OmpA-like"/>
    <property type="match status" value="1"/>
</dbReference>
<comment type="subcellular location">
    <subcellularLocation>
        <location evidence="1">Cell outer membrane</location>
    </subcellularLocation>
</comment>
<sequence length="458" mass="51527">MKRVLLTLVCCLFLSAGISQIRISSVDPDEWLKKNFSGQGIVIGNIKHHGNRISMASFTGFGKVLELPKGLILSSGNAFSASGANTVPNISTTFNGMDEPETDADLSPLLKEKLYDISSVEFDFVPYNNSLKFNYQFGSDEYPEYVGTPFNDIFAFFISDGVTTKNIALVPEKNIPVSINNINAKSEAKYFIDNNIFSQEEKREQPKKVKVQRSFFASIWYGIKSIFASSDEEDYEVAYVKTDPELQKKVGPDLYRNLQYDGITKKLTAQTYVEPLKKYHLKIIIADASDNIFDSGVFIEDKSLTSVRDSLQPGYINYADLSGIIDAKQILQGKKMEDLLPDTLLINNGLIYFDFDHADIKPSEESKLQGLAQMYKEVRDKYDLRVIGHTDSIGNMDYNMDLSKRRNESVIGYLTKIVDPAPQIAMLDKAFLEPAATNSTTEGRSLNRRVKVVFVKRK</sequence>
<comment type="caution">
    <text evidence="7">The sequence shown here is derived from an EMBL/GenBank/DDBJ whole genome shotgun (WGS) entry which is preliminary data.</text>
</comment>
<feature type="chain" id="PRO_5029781042" evidence="5">
    <location>
        <begin position="22"/>
        <end position="458"/>
    </location>
</feature>
<dbReference type="Proteomes" id="UP000466586">
    <property type="component" value="Unassembled WGS sequence"/>
</dbReference>
<dbReference type="PANTHER" id="PTHR30329">
    <property type="entry name" value="STATOR ELEMENT OF FLAGELLAR MOTOR COMPLEX"/>
    <property type="match status" value="1"/>
</dbReference>
<dbReference type="EMBL" id="WVHT01000005">
    <property type="protein sequence ID" value="MXV51620.1"/>
    <property type="molecule type" value="Genomic_DNA"/>
</dbReference>
<evidence type="ECO:0000256" key="2">
    <source>
        <dbReference type="ARBA" id="ARBA00023136"/>
    </source>
</evidence>
<keyword evidence="3" id="KW-0998">Cell outer membrane</keyword>
<feature type="signal peptide" evidence="5">
    <location>
        <begin position="1"/>
        <end position="21"/>
    </location>
</feature>
<name>A0A7K1YB08_9SPHI</name>
<dbReference type="GO" id="GO:0009279">
    <property type="term" value="C:cell outer membrane"/>
    <property type="evidence" value="ECO:0007669"/>
    <property type="project" value="UniProtKB-SubCell"/>
</dbReference>
<organism evidence="7 8">
    <name type="scientific">Hufsiella arboris</name>
    <dbReference type="NCBI Taxonomy" id="2695275"/>
    <lineage>
        <taxon>Bacteria</taxon>
        <taxon>Pseudomonadati</taxon>
        <taxon>Bacteroidota</taxon>
        <taxon>Sphingobacteriia</taxon>
        <taxon>Sphingobacteriales</taxon>
        <taxon>Sphingobacteriaceae</taxon>
        <taxon>Hufsiella</taxon>
    </lineage>
</organism>